<dbReference type="CDD" id="cd19941">
    <property type="entry name" value="TIL"/>
    <property type="match status" value="2"/>
</dbReference>
<feature type="domain" description="TIL" evidence="3">
    <location>
        <begin position="100"/>
        <end position="162"/>
    </location>
</feature>
<organism evidence="4 5">
    <name type="scientific">Nicrophorus vespilloides</name>
    <name type="common">Boreal carrion beetle</name>
    <dbReference type="NCBI Taxonomy" id="110193"/>
    <lineage>
        <taxon>Eukaryota</taxon>
        <taxon>Metazoa</taxon>
        <taxon>Ecdysozoa</taxon>
        <taxon>Arthropoda</taxon>
        <taxon>Hexapoda</taxon>
        <taxon>Insecta</taxon>
        <taxon>Pterygota</taxon>
        <taxon>Neoptera</taxon>
        <taxon>Endopterygota</taxon>
        <taxon>Coleoptera</taxon>
        <taxon>Polyphaga</taxon>
        <taxon>Staphyliniformia</taxon>
        <taxon>Silphidae</taxon>
        <taxon>Nicrophorinae</taxon>
        <taxon>Nicrophorus</taxon>
    </lineage>
</organism>
<evidence type="ECO:0000256" key="2">
    <source>
        <dbReference type="ARBA" id="ARBA00023157"/>
    </source>
</evidence>
<evidence type="ECO:0000259" key="3">
    <source>
        <dbReference type="Pfam" id="PF01826"/>
    </source>
</evidence>
<evidence type="ECO:0000256" key="1">
    <source>
        <dbReference type="ARBA" id="ARBA00022690"/>
    </source>
</evidence>
<evidence type="ECO:0000313" key="5">
    <source>
        <dbReference type="RefSeq" id="XP_017786990.1"/>
    </source>
</evidence>
<name>A0ABM1NJJ0_NICVS</name>
<dbReference type="InterPro" id="IPR036084">
    <property type="entry name" value="Ser_inhib-like_sf"/>
</dbReference>
<evidence type="ECO:0000313" key="4">
    <source>
        <dbReference type="Proteomes" id="UP000695000"/>
    </source>
</evidence>
<dbReference type="SUPFAM" id="SSF57567">
    <property type="entry name" value="Serine protease inhibitors"/>
    <property type="match status" value="2"/>
</dbReference>
<dbReference type="PANTHER" id="PTHR23259:SF70">
    <property type="entry name" value="ACCESSORY GLAND PROTEIN ACP62F-RELATED"/>
    <property type="match status" value="1"/>
</dbReference>
<dbReference type="Gene3D" id="2.10.25.10">
    <property type="entry name" value="Laminin"/>
    <property type="match status" value="2"/>
</dbReference>
<proteinExistence type="predicted"/>
<keyword evidence="4" id="KW-1185">Reference proteome</keyword>
<dbReference type="GeneID" id="108569811"/>
<reference evidence="5" key="1">
    <citation type="submission" date="2025-08" db="UniProtKB">
        <authorList>
            <consortium name="RefSeq"/>
        </authorList>
    </citation>
    <scope>IDENTIFICATION</scope>
    <source>
        <tissue evidence="5">Whole Larva</tissue>
    </source>
</reference>
<dbReference type="Pfam" id="PF01826">
    <property type="entry name" value="TIL"/>
    <property type="match status" value="2"/>
</dbReference>
<sequence>METGTFQFYIEFKIIRLTNKMKLLVVFACFLLMVATSTSFVCGPNSHYTTCVLRCPRTCFWTECAEECIGEGCECDDGYVQDKDGNCITIDDCSKPGRACGTNEYYQSCGSGCSSPRYICGEPIGDPATWPKYCPTVCVPRCYCKDGYLRNSKDKCVLPEVCE</sequence>
<protein>
    <submittedName>
        <fullName evidence="5">Alpha-tectorin-like</fullName>
    </submittedName>
</protein>
<dbReference type="Proteomes" id="UP000695000">
    <property type="component" value="Unplaced"/>
</dbReference>
<dbReference type="RefSeq" id="XP_017786990.1">
    <property type="nucleotide sequence ID" value="XM_017931501.1"/>
</dbReference>
<accession>A0ABM1NJJ0</accession>
<dbReference type="PANTHER" id="PTHR23259">
    <property type="entry name" value="RIDDLE"/>
    <property type="match status" value="1"/>
</dbReference>
<feature type="domain" description="TIL" evidence="3">
    <location>
        <begin position="42"/>
        <end position="93"/>
    </location>
</feature>
<gene>
    <name evidence="5" type="primary">LOC108569811</name>
</gene>
<dbReference type="InterPro" id="IPR051368">
    <property type="entry name" value="SerProtInhib-TIL_Domain"/>
</dbReference>
<keyword evidence="1" id="KW-0646">Protease inhibitor</keyword>
<keyword evidence="2" id="KW-1015">Disulfide bond</keyword>
<dbReference type="InterPro" id="IPR002919">
    <property type="entry name" value="TIL_dom"/>
</dbReference>